<feature type="compositionally biased region" description="Polar residues" evidence="1">
    <location>
        <begin position="26"/>
        <end position="45"/>
    </location>
</feature>
<feature type="region of interest" description="Disordered" evidence="1">
    <location>
        <begin position="22"/>
        <end position="45"/>
    </location>
</feature>
<name>A0A9N9J243_9GLOM</name>
<accession>A0A9N9J243</accession>
<proteinExistence type="predicted"/>
<sequence>LPSTSQTPNTEKSILLLEEEEEFQNDPINKTTTNQNPQITLDSNQ</sequence>
<evidence type="ECO:0000313" key="2">
    <source>
        <dbReference type="EMBL" id="CAG8760300.1"/>
    </source>
</evidence>
<feature type="non-terminal residue" evidence="2">
    <location>
        <position position="1"/>
    </location>
</feature>
<evidence type="ECO:0000313" key="3">
    <source>
        <dbReference type="Proteomes" id="UP000789342"/>
    </source>
</evidence>
<dbReference type="EMBL" id="CAJVPV010040454">
    <property type="protein sequence ID" value="CAG8760300.1"/>
    <property type="molecule type" value="Genomic_DNA"/>
</dbReference>
<dbReference type="AlphaFoldDB" id="A0A9N9J243"/>
<evidence type="ECO:0000256" key="1">
    <source>
        <dbReference type="SAM" id="MobiDB-lite"/>
    </source>
</evidence>
<gene>
    <name evidence="2" type="ORF">AMORRO_LOCUS15863</name>
</gene>
<protein>
    <submittedName>
        <fullName evidence="2">14393_t:CDS:1</fullName>
    </submittedName>
</protein>
<reference evidence="2" key="1">
    <citation type="submission" date="2021-06" db="EMBL/GenBank/DDBJ databases">
        <authorList>
            <person name="Kallberg Y."/>
            <person name="Tangrot J."/>
            <person name="Rosling A."/>
        </authorList>
    </citation>
    <scope>NUCLEOTIDE SEQUENCE</scope>
    <source>
        <strain evidence="2">CL551</strain>
    </source>
</reference>
<organism evidence="2 3">
    <name type="scientific">Acaulospora morrowiae</name>
    <dbReference type="NCBI Taxonomy" id="94023"/>
    <lineage>
        <taxon>Eukaryota</taxon>
        <taxon>Fungi</taxon>
        <taxon>Fungi incertae sedis</taxon>
        <taxon>Mucoromycota</taxon>
        <taxon>Glomeromycotina</taxon>
        <taxon>Glomeromycetes</taxon>
        <taxon>Diversisporales</taxon>
        <taxon>Acaulosporaceae</taxon>
        <taxon>Acaulospora</taxon>
    </lineage>
</organism>
<keyword evidence="3" id="KW-1185">Reference proteome</keyword>
<dbReference type="Proteomes" id="UP000789342">
    <property type="component" value="Unassembled WGS sequence"/>
</dbReference>
<comment type="caution">
    <text evidence="2">The sequence shown here is derived from an EMBL/GenBank/DDBJ whole genome shotgun (WGS) entry which is preliminary data.</text>
</comment>